<dbReference type="Proteomes" id="UP000017148">
    <property type="component" value="Unassembled WGS sequence"/>
</dbReference>
<proteinExistence type="predicted"/>
<sequence>MLYLLILFSIFSMISSAIVITFPAKISAFANKMSRMEEQEEDAEKEKIVQTLTPLEKRYLLFSSSQLALLPLLIFSPVERFNIYGYIFLGIYIISMRFKKNVLNNPALITIESIFELLLGADIVRSSLLLL</sequence>
<comment type="caution">
    <text evidence="2">The sequence shown here is derived from an EMBL/GenBank/DDBJ whole genome shotgun (WGS) entry which is preliminary data.</text>
</comment>
<gene>
    <name evidence="2" type="ORF">CALK_0133</name>
</gene>
<evidence type="ECO:0000313" key="3">
    <source>
        <dbReference type="Proteomes" id="UP000017148"/>
    </source>
</evidence>
<dbReference type="STRING" id="1313304.CALK_0133"/>
<protein>
    <submittedName>
        <fullName evidence="2">Uncharacterized protein</fullName>
    </submittedName>
</protein>
<keyword evidence="1" id="KW-1133">Transmembrane helix</keyword>
<dbReference type="AlphaFoldDB" id="U7DBE7"/>
<evidence type="ECO:0000256" key="1">
    <source>
        <dbReference type="SAM" id="Phobius"/>
    </source>
</evidence>
<organism evidence="2 3">
    <name type="scientific">Chitinivibrio alkaliphilus ACht1</name>
    <dbReference type="NCBI Taxonomy" id="1313304"/>
    <lineage>
        <taxon>Bacteria</taxon>
        <taxon>Pseudomonadati</taxon>
        <taxon>Fibrobacterota</taxon>
        <taxon>Chitinivibrionia</taxon>
        <taxon>Chitinivibrionales</taxon>
        <taxon>Chitinivibrionaceae</taxon>
        <taxon>Chitinivibrio</taxon>
    </lineage>
</organism>
<dbReference type="EMBL" id="ASJR01000001">
    <property type="protein sequence ID" value="ERP39337.1"/>
    <property type="molecule type" value="Genomic_DNA"/>
</dbReference>
<keyword evidence="1" id="KW-0812">Transmembrane</keyword>
<feature type="transmembrane region" description="Helical" evidence="1">
    <location>
        <begin position="6"/>
        <end position="26"/>
    </location>
</feature>
<keyword evidence="3" id="KW-1185">Reference proteome</keyword>
<feature type="transmembrane region" description="Helical" evidence="1">
    <location>
        <begin position="81"/>
        <end position="98"/>
    </location>
</feature>
<reference evidence="2 3" key="1">
    <citation type="journal article" date="2013" name="Environ. Microbiol.">
        <title>Genome analysis of Chitinivibrio alkaliphilus gen. nov., sp. nov., a novel extremely haloalkaliphilic anaerobic chitinolytic bacterium from the candidate phylum Termite Group 3.</title>
        <authorList>
            <person name="Sorokin D.Y."/>
            <person name="Gumerov V.M."/>
            <person name="Rakitin A.L."/>
            <person name="Beletsky A.V."/>
            <person name="Damste J.S."/>
            <person name="Muyzer G."/>
            <person name="Mardanov A.V."/>
            <person name="Ravin N.V."/>
        </authorList>
    </citation>
    <scope>NUCLEOTIDE SEQUENCE [LARGE SCALE GENOMIC DNA]</scope>
    <source>
        <strain evidence="2 3">ACht1</strain>
    </source>
</reference>
<evidence type="ECO:0000313" key="2">
    <source>
        <dbReference type="EMBL" id="ERP39337.1"/>
    </source>
</evidence>
<dbReference type="RefSeq" id="WP_022635697.1">
    <property type="nucleotide sequence ID" value="NZ_ASJR01000001.1"/>
</dbReference>
<keyword evidence="1" id="KW-0472">Membrane</keyword>
<accession>U7DBE7</accession>
<name>U7DBE7_9BACT</name>